<evidence type="ECO:0000313" key="2">
    <source>
        <dbReference type="EMBL" id="QEY02277.1"/>
    </source>
</evidence>
<dbReference type="GO" id="GO:0003887">
    <property type="term" value="F:DNA-directed DNA polymerase activity"/>
    <property type="evidence" value="ECO:0007669"/>
    <property type="project" value="UniProtKB-EC"/>
</dbReference>
<gene>
    <name evidence="1" type="primary">ORF242</name>
</gene>
<keyword evidence="1" id="KW-0548">Nucleotidyltransferase</keyword>
<dbReference type="EC" id="2.7.7.7" evidence="1"/>
<evidence type="ECO:0000313" key="3">
    <source>
        <dbReference type="Proteomes" id="UP000095860"/>
    </source>
</evidence>
<sequence>MGFDCELDGCAGLDRMFPRTALLGDEGSANITSGGANAKWSYSPCCAGLPTAACFLPPGAVEISTERSTGSRLRSAVITAGDARCNKGDESRRTEASPPKVSHLGLDALLGRTRAAPLSEIRPIESILVPARDGFSALIPIPPSSSSGIRDFVEDATTNGVEVESESDRCGMFGVPCFFLSSRTELSEITTAGDFWSRAQPGALHAAAVSVNFSLPR</sequence>
<proteinExistence type="predicted"/>
<keyword evidence="3" id="KW-1185">Reference proteome</keyword>
<name>F8TC32_9ALPH</name>
<reference evidence="2" key="2">
    <citation type="submission" date="2018-09" db="EMBL/GenBank/DDBJ databases">
        <title>Genomic sequence analysis of Gallid alphaherpesvirus 3 strain 301B/1.</title>
        <authorList>
            <person name="Kim T."/>
            <person name="Volkening J.D."/>
            <person name="Spatz S.J."/>
        </authorList>
    </citation>
    <scope>NUCLEOTIDE SEQUENCE</scope>
    <source>
        <strain evidence="2">301B/1</strain>
    </source>
</reference>
<keyword evidence="1" id="KW-0808">Transferase</keyword>
<dbReference type="RefSeq" id="YP_010795634.1">
    <property type="nucleotide sequence ID" value="NC_075702.1"/>
</dbReference>
<protein>
    <submittedName>
        <fullName evidence="1">DNA polymerase</fullName>
        <ecNumber evidence="1">2.7.7.7</ecNumber>
    </submittedName>
</protein>
<organism evidence="1 3">
    <name type="scientific">Gallid alphaherpesvirus 3</name>
    <dbReference type="NCBI Taxonomy" id="35250"/>
    <lineage>
        <taxon>Viruses</taxon>
        <taxon>Duplodnaviria</taxon>
        <taxon>Heunggongvirae</taxon>
        <taxon>Peploviricota</taxon>
        <taxon>Herviviricetes</taxon>
        <taxon>Herpesvirales</taxon>
        <taxon>Orthoherpesviridae</taxon>
        <taxon>Alphaherpesvirinae</taxon>
        <taxon>Mardivirus</taxon>
        <taxon>Mardivirus gallidalpha3</taxon>
    </lineage>
</organism>
<dbReference type="EMBL" id="HQ840738">
    <property type="protein sequence ID" value="AEI00243.1"/>
    <property type="molecule type" value="Genomic_DNA"/>
</dbReference>
<accession>F8TC32</accession>
<dbReference type="EMBL" id="MH939248">
    <property type="protein sequence ID" value="QEY02277.1"/>
    <property type="molecule type" value="Genomic_DNA"/>
</dbReference>
<reference evidence="1 3" key="1">
    <citation type="journal article" date="2011" name="Virus Genes">
        <title>Comparative genomic sequence analysis of the Marek's disease vaccine strain SB-1.</title>
        <authorList>
            <person name="Spatz S.J."/>
            <person name="Schat K.A."/>
        </authorList>
    </citation>
    <scope>NUCLEOTIDE SEQUENCE [LARGE SCALE GENOMIC DNA]</scope>
    <source>
        <strain evidence="1">SB-1</strain>
    </source>
</reference>
<evidence type="ECO:0000313" key="1">
    <source>
        <dbReference type="EMBL" id="AEI00243.1"/>
    </source>
</evidence>
<dbReference type="KEGG" id="vg:80532794"/>
<dbReference type="Proteomes" id="UP000095860">
    <property type="component" value="Segment"/>
</dbReference>
<dbReference type="GeneID" id="80532794"/>